<dbReference type="Proteomes" id="UP000031561">
    <property type="component" value="Unassembled WGS sequence"/>
</dbReference>
<proteinExistence type="predicted"/>
<evidence type="ECO:0000313" key="1">
    <source>
        <dbReference type="EMBL" id="MCM1981609.1"/>
    </source>
</evidence>
<gene>
    <name evidence="1" type="ORF">QQ91_0002025</name>
</gene>
<sequence>MSMQLSVRFYANLPESQYESNLLSHCYDLFEEVKDLLGVQNILAVPFTIHEEELYEQIEADLGGEPEEETDAEGFDTFEETLETELSVRGEFFSLSDLRSSVLAYREYFQLQSDETFDLGYNRSTCGKLIAEDLGSLQQELERLPEGKARLVIG</sequence>
<dbReference type="RefSeq" id="WP_166279366.1">
    <property type="nucleotide sequence ID" value="NZ_JTHE03000013.1"/>
</dbReference>
<dbReference type="EMBL" id="JTHE03000013">
    <property type="protein sequence ID" value="MCM1981609.1"/>
    <property type="molecule type" value="Genomic_DNA"/>
</dbReference>
<organism evidence="1 2">
    <name type="scientific">Lyngbya confervoides BDU141951</name>
    <dbReference type="NCBI Taxonomy" id="1574623"/>
    <lineage>
        <taxon>Bacteria</taxon>
        <taxon>Bacillati</taxon>
        <taxon>Cyanobacteriota</taxon>
        <taxon>Cyanophyceae</taxon>
        <taxon>Oscillatoriophycideae</taxon>
        <taxon>Oscillatoriales</taxon>
        <taxon>Microcoleaceae</taxon>
        <taxon>Lyngbya</taxon>
    </lineage>
</organism>
<accession>A0ABD4SYY2</accession>
<name>A0ABD4SYY2_9CYAN</name>
<protein>
    <submittedName>
        <fullName evidence="1">Uncharacterized protein</fullName>
    </submittedName>
</protein>
<reference evidence="1 2" key="1">
    <citation type="journal article" date="2015" name="Genome Announc.">
        <title>Draft Genome Sequence of Filamentous Marine Cyanobacterium Lyngbya confervoides Strain BDU141951.</title>
        <authorList>
            <person name="Chandrababunaidu M.M."/>
            <person name="Sen D."/>
            <person name="Tripathy S."/>
        </authorList>
    </citation>
    <scope>NUCLEOTIDE SEQUENCE [LARGE SCALE GENOMIC DNA]</scope>
    <source>
        <strain evidence="1 2">BDU141951</strain>
    </source>
</reference>
<keyword evidence="2" id="KW-1185">Reference proteome</keyword>
<evidence type="ECO:0000313" key="2">
    <source>
        <dbReference type="Proteomes" id="UP000031561"/>
    </source>
</evidence>
<dbReference type="AlphaFoldDB" id="A0ABD4SYY2"/>
<comment type="caution">
    <text evidence="1">The sequence shown here is derived from an EMBL/GenBank/DDBJ whole genome shotgun (WGS) entry which is preliminary data.</text>
</comment>